<proteinExistence type="predicted"/>
<organism evidence="7 8">
    <name type="scientific">Quisquiliibacterium transsilvanicum</name>
    <dbReference type="NCBI Taxonomy" id="1549638"/>
    <lineage>
        <taxon>Bacteria</taxon>
        <taxon>Pseudomonadati</taxon>
        <taxon>Pseudomonadota</taxon>
        <taxon>Betaproteobacteria</taxon>
        <taxon>Burkholderiales</taxon>
        <taxon>Burkholderiaceae</taxon>
        <taxon>Quisquiliibacterium</taxon>
    </lineage>
</organism>
<dbReference type="Proteomes" id="UP000532440">
    <property type="component" value="Unassembled WGS sequence"/>
</dbReference>
<dbReference type="PANTHER" id="PTHR47506">
    <property type="entry name" value="TRANSCRIPTIONAL REGULATORY PROTEIN"/>
    <property type="match status" value="1"/>
</dbReference>
<gene>
    <name evidence="7" type="ORF">HNQ70_003255</name>
</gene>
<keyword evidence="8" id="KW-1185">Reference proteome</keyword>
<feature type="DNA-binding region" description="H-T-H motif" evidence="4">
    <location>
        <begin position="32"/>
        <end position="51"/>
    </location>
</feature>
<evidence type="ECO:0000256" key="5">
    <source>
        <dbReference type="SAM" id="MobiDB-lite"/>
    </source>
</evidence>
<dbReference type="Gene3D" id="1.10.10.60">
    <property type="entry name" value="Homeodomain-like"/>
    <property type="match status" value="1"/>
</dbReference>
<keyword evidence="1" id="KW-0805">Transcription regulation</keyword>
<dbReference type="InterPro" id="IPR036271">
    <property type="entry name" value="Tet_transcr_reg_TetR-rel_C_sf"/>
</dbReference>
<dbReference type="RefSeq" id="WP_183969605.1">
    <property type="nucleotide sequence ID" value="NZ_BAABEW010000024.1"/>
</dbReference>
<evidence type="ECO:0000313" key="7">
    <source>
        <dbReference type="EMBL" id="MBB5273227.1"/>
    </source>
</evidence>
<evidence type="ECO:0000313" key="8">
    <source>
        <dbReference type="Proteomes" id="UP000532440"/>
    </source>
</evidence>
<keyword evidence="3" id="KW-0804">Transcription</keyword>
<name>A0A7W8HJH3_9BURK</name>
<accession>A0A7W8HJH3</accession>
<reference evidence="7 8" key="1">
    <citation type="submission" date="2020-08" db="EMBL/GenBank/DDBJ databases">
        <title>Genomic Encyclopedia of Type Strains, Phase IV (KMG-IV): sequencing the most valuable type-strain genomes for metagenomic binning, comparative biology and taxonomic classification.</title>
        <authorList>
            <person name="Goeker M."/>
        </authorList>
    </citation>
    <scope>NUCLEOTIDE SEQUENCE [LARGE SCALE GENOMIC DNA]</scope>
    <source>
        <strain evidence="7 8">DSM 29781</strain>
    </source>
</reference>
<dbReference type="PRINTS" id="PR00455">
    <property type="entry name" value="HTHTETR"/>
</dbReference>
<dbReference type="Pfam" id="PF00440">
    <property type="entry name" value="TetR_N"/>
    <property type="match status" value="1"/>
</dbReference>
<dbReference type="PANTHER" id="PTHR47506:SF7">
    <property type="entry name" value="TRANSCRIPTIONAL REGULATORY PROTEIN"/>
    <property type="match status" value="1"/>
</dbReference>
<dbReference type="SUPFAM" id="SSF48498">
    <property type="entry name" value="Tetracyclin repressor-like, C-terminal domain"/>
    <property type="match status" value="1"/>
</dbReference>
<dbReference type="SUPFAM" id="SSF46689">
    <property type="entry name" value="Homeodomain-like"/>
    <property type="match status" value="1"/>
</dbReference>
<evidence type="ECO:0000256" key="3">
    <source>
        <dbReference type="ARBA" id="ARBA00023163"/>
    </source>
</evidence>
<dbReference type="InterPro" id="IPR001647">
    <property type="entry name" value="HTH_TetR"/>
</dbReference>
<dbReference type="AlphaFoldDB" id="A0A7W8HJH3"/>
<dbReference type="InterPro" id="IPR009057">
    <property type="entry name" value="Homeodomain-like_sf"/>
</dbReference>
<dbReference type="GO" id="GO:0003677">
    <property type="term" value="F:DNA binding"/>
    <property type="evidence" value="ECO:0007669"/>
    <property type="project" value="UniProtKB-UniRule"/>
</dbReference>
<dbReference type="PROSITE" id="PS50977">
    <property type="entry name" value="HTH_TETR_2"/>
    <property type="match status" value="1"/>
</dbReference>
<sequence>MKVTKGQARANRAHVVATASQIFREHGFDGVGVADLMAAAGFTHGGFYRQFGSKADLMAESTVCGIAQTAALIEGVDASEFVRRYLSREHRDGRATGCTMAALSGDAARQPERVRAAFEQGIESLVKTLSQQSGVSSAADAAQTRARILDALAHALGALVMSRACPDDSPLADEILAVSRAATLESLRPDSSDHPQGTSQPSRRPA</sequence>
<feature type="region of interest" description="Disordered" evidence="5">
    <location>
        <begin position="184"/>
        <end position="206"/>
    </location>
</feature>
<comment type="caution">
    <text evidence="7">The sequence shown here is derived from an EMBL/GenBank/DDBJ whole genome shotgun (WGS) entry which is preliminary data.</text>
</comment>
<feature type="domain" description="HTH tetR-type" evidence="6">
    <location>
        <begin position="9"/>
        <end position="69"/>
    </location>
</feature>
<evidence type="ECO:0000259" key="6">
    <source>
        <dbReference type="PROSITE" id="PS50977"/>
    </source>
</evidence>
<feature type="compositionally biased region" description="Polar residues" evidence="5">
    <location>
        <begin position="194"/>
        <end position="206"/>
    </location>
</feature>
<dbReference type="EMBL" id="JACHGB010000006">
    <property type="protein sequence ID" value="MBB5273227.1"/>
    <property type="molecule type" value="Genomic_DNA"/>
</dbReference>
<evidence type="ECO:0000256" key="1">
    <source>
        <dbReference type="ARBA" id="ARBA00023015"/>
    </source>
</evidence>
<keyword evidence="2 4" id="KW-0238">DNA-binding</keyword>
<protein>
    <submittedName>
        <fullName evidence="7">TetR/AcrR family transcriptional repressor of nem operon</fullName>
    </submittedName>
</protein>
<evidence type="ECO:0000256" key="4">
    <source>
        <dbReference type="PROSITE-ProRule" id="PRU00335"/>
    </source>
</evidence>
<evidence type="ECO:0000256" key="2">
    <source>
        <dbReference type="ARBA" id="ARBA00023125"/>
    </source>
</evidence>
<dbReference type="Gene3D" id="1.10.357.10">
    <property type="entry name" value="Tetracycline Repressor, domain 2"/>
    <property type="match status" value="1"/>
</dbReference>